<dbReference type="GO" id="GO:0016757">
    <property type="term" value="F:glycosyltransferase activity"/>
    <property type="evidence" value="ECO:0007669"/>
    <property type="project" value="TreeGrafter"/>
</dbReference>
<dbReference type="InterPro" id="IPR050194">
    <property type="entry name" value="Glycosyltransferase_grp1"/>
</dbReference>
<dbReference type="PANTHER" id="PTHR45947">
    <property type="entry name" value="SULFOQUINOVOSYL TRANSFERASE SQD2"/>
    <property type="match status" value="1"/>
</dbReference>
<organism evidence="2 3">
    <name type="scientific">Sulfobacillus harzensis</name>
    <dbReference type="NCBI Taxonomy" id="2729629"/>
    <lineage>
        <taxon>Bacteria</taxon>
        <taxon>Bacillati</taxon>
        <taxon>Bacillota</taxon>
        <taxon>Clostridia</taxon>
        <taxon>Eubacteriales</taxon>
        <taxon>Clostridiales Family XVII. Incertae Sedis</taxon>
        <taxon>Sulfobacillus</taxon>
    </lineage>
</organism>
<dbReference type="EMBL" id="JABBVZ010000154">
    <property type="protein sequence ID" value="NMP24805.1"/>
    <property type="molecule type" value="Genomic_DNA"/>
</dbReference>
<keyword evidence="2" id="KW-0808">Transferase</keyword>
<dbReference type="Gene3D" id="3.40.50.2000">
    <property type="entry name" value="Glycogen Phosphorylase B"/>
    <property type="match status" value="2"/>
</dbReference>
<evidence type="ECO:0000313" key="2">
    <source>
        <dbReference type="EMBL" id="NMP24805.1"/>
    </source>
</evidence>
<reference evidence="2 3" key="1">
    <citation type="submission" date="2020-04" db="EMBL/GenBank/DDBJ databases">
        <authorList>
            <person name="Zhang R."/>
            <person name="Schippers A."/>
        </authorList>
    </citation>
    <scope>NUCLEOTIDE SEQUENCE [LARGE SCALE GENOMIC DNA]</scope>
    <source>
        <strain evidence="2 3">DSM 109850</strain>
    </source>
</reference>
<dbReference type="Pfam" id="PF13439">
    <property type="entry name" value="Glyco_transf_4"/>
    <property type="match status" value="1"/>
</dbReference>
<dbReference type="Pfam" id="PF13692">
    <property type="entry name" value="Glyco_trans_1_4"/>
    <property type="match status" value="1"/>
</dbReference>
<dbReference type="Proteomes" id="UP000533476">
    <property type="component" value="Unassembled WGS sequence"/>
</dbReference>
<dbReference type="PANTHER" id="PTHR45947:SF13">
    <property type="entry name" value="TRANSFERASE"/>
    <property type="match status" value="1"/>
</dbReference>
<accession>A0A7Y0L7T8</accession>
<dbReference type="CDD" id="cd03801">
    <property type="entry name" value="GT4_PimA-like"/>
    <property type="match status" value="1"/>
</dbReference>
<name>A0A7Y0L7T8_9FIRM</name>
<evidence type="ECO:0000259" key="1">
    <source>
        <dbReference type="Pfam" id="PF13439"/>
    </source>
</evidence>
<feature type="domain" description="Glycosyltransferase subfamily 4-like N-terminal" evidence="1">
    <location>
        <begin position="20"/>
        <end position="199"/>
    </location>
</feature>
<proteinExistence type="predicted"/>
<dbReference type="SUPFAM" id="SSF53756">
    <property type="entry name" value="UDP-Glycosyltransferase/glycogen phosphorylase"/>
    <property type="match status" value="1"/>
</dbReference>
<evidence type="ECO:0000313" key="3">
    <source>
        <dbReference type="Proteomes" id="UP000533476"/>
    </source>
</evidence>
<keyword evidence="3" id="KW-1185">Reference proteome</keyword>
<protein>
    <submittedName>
        <fullName evidence="2">Glycosyltransferase family 4 protein</fullName>
    </submittedName>
</protein>
<comment type="caution">
    <text evidence="2">The sequence shown here is derived from an EMBL/GenBank/DDBJ whole genome shotgun (WGS) entry which is preliminary data.</text>
</comment>
<gene>
    <name evidence="2" type="ORF">HIJ39_21080</name>
</gene>
<dbReference type="AlphaFoldDB" id="A0A7Y0L7T8"/>
<dbReference type="InterPro" id="IPR028098">
    <property type="entry name" value="Glyco_trans_4-like_N"/>
</dbReference>
<sequence length="395" mass="44465">MCRIGKPKALIFHSGYRVAGGEERAVEDSVHVMRRLGMDPRLIMRRSPPGRVRAGWSALNFGEPSDGLETIFRTEAIEVVHVHNVMPMWMDGPIRMAMRYSVPAVVSIHNHRGFCINGSVVRRDQPCLRCLRGSTLPGVLHNCRDNALESMVYGLGVQRLKGMWRRFHRVIFPSQYLKRIYIEAGLVESSQAEVVPHLVPYEPLPPVPRIQQFLFVGRNSVEKGMFPLLRAWQGTRPKIGNDWRLTIVTDRRPQGNWDGVHFVPPTSRQEVVRLMRCSHAVVVPSLASETFSYVCLEALSTGTPVIASRIGALPEILGKGGLLVEPGDVDGLVAAMERLALDLKIWNEQREHSASHYKSQYMPEQTIAKWKSLYSTTMGKELVLNEESPVTFAVD</sequence>